<gene>
    <name evidence="1" type="ORF">TELCIR_08023</name>
</gene>
<proteinExistence type="predicted"/>
<dbReference type="EMBL" id="KZ346381">
    <property type="protein sequence ID" value="PIO70135.1"/>
    <property type="molecule type" value="Genomic_DNA"/>
</dbReference>
<reference evidence="1 2" key="1">
    <citation type="submission" date="2015-09" db="EMBL/GenBank/DDBJ databases">
        <title>Draft genome of the parasitic nematode Teladorsagia circumcincta isolate WARC Sus (inbred).</title>
        <authorList>
            <person name="Mitreva M."/>
        </authorList>
    </citation>
    <scope>NUCLEOTIDE SEQUENCE [LARGE SCALE GENOMIC DNA]</scope>
    <source>
        <strain evidence="1 2">S</strain>
    </source>
</reference>
<keyword evidence="2" id="KW-1185">Reference proteome</keyword>
<evidence type="ECO:0000313" key="1">
    <source>
        <dbReference type="EMBL" id="PIO70135.1"/>
    </source>
</evidence>
<dbReference type="AlphaFoldDB" id="A0A2G9UIS3"/>
<name>A0A2G9UIS3_TELCI</name>
<dbReference type="OrthoDB" id="5834449at2759"/>
<evidence type="ECO:0000313" key="2">
    <source>
        <dbReference type="Proteomes" id="UP000230423"/>
    </source>
</evidence>
<accession>A0A2G9UIS3</accession>
<organism evidence="1 2">
    <name type="scientific">Teladorsagia circumcincta</name>
    <name type="common">Brown stomach worm</name>
    <name type="synonym">Ostertagia circumcincta</name>
    <dbReference type="NCBI Taxonomy" id="45464"/>
    <lineage>
        <taxon>Eukaryota</taxon>
        <taxon>Metazoa</taxon>
        <taxon>Ecdysozoa</taxon>
        <taxon>Nematoda</taxon>
        <taxon>Chromadorea</taxon>
        <taxon>Rhabditida</taxon>
        <taxon>Rhabditina</taxon>
        <taxon>Rhabditomorpha</taxon>
        <taxon>Strongyloidea</taxon>
        <taxon>Trichostrongylidae</taxon>
        <taxon>Teladorsagia</taxon>
    </lineage>
</organism>
<protein>
    <submittedName>
        <fullName evidence="1">Uncharacterized protein</fullName>
    </submittedName>
</protein>
<sequence length="86" mass="9879">MQFLRGSPLDDDTVLLSALFVRLQRRLAVSSSLHYLFIYRTVLHWIAPYVTSVYQRFALGLSWAGAGFIAKYESMVKHLSRNAPPY</sequence>
<dbReference type="Proteomes" id="UP000230423">
    <property type="component" value="Unassembled WGS sequence"/>
</dbReference>